<dbReference type="Proteomes" id="UP000241346">
    <property type="component" value="Unassembled WGS sequence"/>
</dbReference>
<dbReference type="AlphaFoldDB" id="A0A2T3NBY1"/>
<name>A0A2T3NBY1_9GAMM</name>
<sequence>MAITEFQRQLEALGFVATLKKDKPATKTPKPKVAQSERFDTGPSKTTAPKNKTRPLTVKEEREKAEIIIRNMFKNPKNWEATTFRNAIKCVTGQSQILTYSEAASIVRQWKDFESRVYRLDFSLAVLLLTGKWIAPKRKQISDSKQTEARCERRDMNGSYVGRVIFRG</sequence>
<protein>
    <submittedName>
        <fullName evidence="2">Uncharacterized protein</fullName>
    </submittedName>
</protein>
<comment type="caution">
    <text evidence="2">The sequence shown here is derived from an EMBL/GenBank/DDBJ whole genome shotgun (WGS) entry which is preliminary data.</text>
</comment>
<dbReference type="RefSeq" id="WP_107299138.1">
    <property type="nucleotide sequence ID" value="NZ_PYMB01000007.1"/>
</dbReference>
<dbReference type="EMBL" id="PYMB01000007">
    <property type="protein sequence ID" value="PSW11454.1"/>
    <property type="molecule type" value="Genomic_DNA"/>
</dbReference>
<dbReference type="OrthoDB" id="9910273at2"/>
<evidence type="ECO:0000313" key="3">
    <source>
        <dbReference type="Proteomes" id="UP000241346"/>
    </source>
</evidence>
<organism evidence="2 3">
    <name type="scientific">Photobacterium rosenbergii</name>
    <dbReference type="NCBI Taxonomy" id="294936"/>
    <lineage>
        <taxon>Bacteria</taxon>
        <taxon>Pseudomonadati</taxon>
        <taxon>Pseudomonadota</taxon>
        <taxon>Gammaproteobacteria</taxon>
        <taxon>Vibrionales</taxon>
        <taxon>Vibrionaceae</taxon>
        <taxon>Photobacterium</taxon>
    </lineage>
</organism>
<accession>A0A2T3NBY1</accession>
<reference evidence="2 3" key="1">
    <citation type="submission" date="2018-03" db="EMBL/GenBank/DDBJ databases">
        <title>Whole genome sequencing of Histamine producing bacteria.</title>
        <authorList>
            <person name="Butler K."/>
        </authorList>
    </citation>
    <scope>NUCLEOTIDE SEQUENCE [LARGE SCALE GENOMIC DNA]</scope>
    <source>
        <strain evidence="2 3">DSM 19138</strain>
    </source>
</reference>
<proteinExistence type="predicted"/>
<evidence type="ECO:0000256" key="1">
    <source>
        <dbReference type="SAM" id="MobiDB-lite"/>
    </source>
</evidence>
<gene>
    <name evidence="2" type="ORF">C9J01_15985</name>
</gene>
<feature type="region of interest" description="Disordered" evidence="1">
    <location>
        <begin position="21"/>
        <end position="55"/>
    </location>
</feature>
<evidence type="ECO:0000313" key="2">
    <source>
        <dbReference type="EMBL" id="PSW11454.1"/>
    </source>
</evidence>